<keyword evidence="9" id="KW-0479">Metal-binding</keyword>
<feature type="binding site" evidence="9">
    <location>
        <position position="134"/>
    </location>
    <ligand>
        <name>Mg(2+)</name>
        <dbReference type="ChEBI" id="CHEBI:18420"/>
    </ligand>
</feature>
<dbReference type="HOGENOM" id="CLU_000907_1_3_0"/>
<keyword evidence="9" id="KW-0699">rRNA-binding</keyword>
<dbReference type="Gene3D" id="1.10.1520.10">
    <property type="entry name" value="Ribonuclease III domain"/>
    <property type="match status" value="1"/>
</dbReference>
<evidence type="ECO:0000256" key="3">
    <source>
        <dbReference type="ARBA" id="ARBA00022552"/>
    </source>
</evidence>
<dbReference type="GO" id="GO:0008033">
    <property type="term" value="P:tRNA processing"/>
    <property type="evidence" value="ECO:0007669"/>
    <property type="project" value="UniProtKB-KW"/>
</dbReference>
<gene>
    <name evidence="9" type="primary">rnc</name>
    <name evidence="13" type="ORF">Y981_12805</name>
</gene>
<dbReference type="FunFam" id="1.10.1520.10:FF:000001">
    <property type="entry name" value="Ribonuclease 3"/>
    <property type="match status" value="1"/>
</dbReference>
<keyword evidence="5 9" id="KW-0540">Nuclease</keyword>
<organism evidence="13 14">
    <name type="scientific">Leptospirillum ferriphilum YSK</name>
    <dbReference type="NCBI Taxonomy" id="1441628"/>
    <lineage>
        <taxon>Bacteria</taxon>
        <taxon>Pseudomonadati</taxon>
        <taxon>Nitrospirota</taxon>
        <taxon>Nitrospiria</taxon>
        <taxon>Nitrospirales</taxon>
        <taxon>Nitrospiraceae</taxon>
        <taxon>Leptospirillum</taxon>
    </lineage>
</organism>
<evidence type="ECO:0000256" key="8">
    <source>
        <dbReference type="ARBA" id="ARBA00022884"/>
    </source>
</evidence>
<dbReference type="SMART" id="SM00358">
    <property type="entry name" value="DSRM"/>
    <property type="match status" value="1"/>
</dbReference>
<comment type="subcellular location">
    <subcellularLocation>
        <location evidence="9">Cytoplasm</location>
    </subcellularLocation>
</comment>
<dbReference type="CDD" id="cd10845">
    <property type="entry name" value="DSRM_RNAse_III_family"/>
    <property type="match status" value="1"/>
</dbReference>
<feature type="active site" evidence="9">
    <location>
        <position position="65"/>
    </location>
</feature>
<dbReference type="EMBL" id="CP007243">
    <property type="protein sequence ID" value="AIA31304.1"/>
    <property type="molecule type" value="Genomic_DNA"/>
</dbReference>
<keyword evidence="9" id="KW-0819">tRNA processing</keyword>
<evidence type="ECO:0000256" key="4">
    <source>
        <dbReference type="ARBA" id="ARBA00022664"/>
    </source>
</evidence>
<evidence type="ECO:0000256" key="7">
    <source>
        <dbReference type="ARBA" id="ARBA00022801"/>
    </source>
</evidence>
<keyword evidence="6 9" id="KW-0255">Endonuclease</keyword>
<feature type="domain" description="DRBM" evidence="11">
    <location>
        <begin position="202"/>
        <end position="271"/>
    </location>
</feature>
<dbReference type="Gene3D" id="3.30.160.20">
    <property type="match status" value="1"/>
</dbReference>
<evidence type="ECO:0000313" key="14">
    <source>
        <dbReference type="Proteomes" id="UP000027059"/>
    </source>
</evidence>
<feature type="domain" description="RNase III" evidence="12">
    <location>
        <begin position="18"/>
        <end position="148"/>
    </location>
</feature>
<comment type="cofactor">
    <cofactor evidence="9">
        <name>Mg(2+)</name>
        <dbReference type="ChEBI" id="CHEBI:18420"/>
    </cofactor>
</comment>
<dbReference type="SMART" id="SM00535">
    <property type="entry name" value="RIBOc"/>
    <property type="match status" value="1"/>
</dbReference>
<dbReference type="GO" id="GO:0010468">
    <property type="term" value="P:regulation of gene expression"/>
    <property type="evidence" value="ECO:0007669"/>
    <property type="project" value="TreeGrafter"/>
</dbReference>
<dbReference type="PANTHER" id="PTHR11207:SF0">
    <property type="entry name" value="RIBONUCLEASE 3"/>
    <property type="match status" value="1"/>
</dbReference>
<keyword evidence="9" id="KW-0460">Magnesium</keyword>
<dbReference type="InterPro" id="IPR011907">
    <property type="entry name" value="RNase_III"/>
</dbReference>
<feature type="compositionally biased region" description="Basic and acidic residues" evidence="10">
    <location>
        <begin position="368"/>
        <end position="377"/>
    </location>
</feature>
<evidence type="ECO:0000256" key="1">
    <source>
        <dbReference type="ARBA" id="ARBA00000109"/>
    </source>
</evidence>
<dbReference type="InterPro" id="IPR000999">
    <property type="entry name" value="RNase_III_dom"/>
</dbReference>
<comment type="function">
    <text evidence="9">Digests double-stranded RNA. Involved in the processing of primary rRNA transcript to yield the immediate precursors to the large and small rRNAs (23S and 16S). Processes some mRNAs, and tRNAs when they are encoded in the rRNA operon. Processes pre-crRNA and tracrRNA of type II CRISPR loci if present in the organism.</text>
</comment>
<comment type="catalytic activity">
    <reaction evidence="1 9">
        <text>Endonucleolytic cleavage to 5'-phosphomonoester.</text>
        <dbReference type="EC" id="3.1.26.3"/>
    </reaction>
</comment>
<keyword evidence="7 9" id="KW-0378">Hydrolase</keyword>
<evidence type="ECO:0000256" key="5">
    <source>
        <dbReference type="ARBA" id="ARBA00022722"/>
    </source>
</evidence>
<dbReference type="KEGG" id="lfp:Y981_12805"/>
<dbReference type="InterPro" id="IPR036389">
    <property type="entry name" value="RNase_III_sf"/>
</dbReference>
<dbReference type="SUPFAM" id="SSF54768">
    <property type="entry name" value="dsRNA-binding domain-like"/>
    <property type="match status" value="1"/>
</dbReference>
<dbReference type="GO" id="GO:0006364">
    <property type="term" value="P:rRNA processing"/>
    <property type="evidence" value="ECO:0007669"/>
    <property type="project" value="UniProtKB-UniRule"/>
</dbReference>
<accession>A0A059XRW0</accession>
<feature type="binding site" evidence="9">
    <location>
        <position position="137"/>
    </location>
    <ligand>
        <name>Mg(2+)</name>
        <dbReference type="ChEBI" id="CHEBI:18420"/>
    </ligand>
</feature>
<dbReference type="SUPFAM" id="SSF69065">
    <property type="entry name" value="RNase III domain-like"/>
    <property type="match status" value="1"/>
</dbReference>
<protein>
    <recommendedName>
        <fullName evidence="9">Ribonuclease 3</fullName>
        <ecNumber evidence="9">3.1.26.3</ecNumber>
    </recommendedName>
    <alternativeName>
        <fullName evidence="9">Ribonuclease III</fullName>
        <shortName evidence="9">RNase III</shortName>
    </alternativeName>
</protein>
<dbReference type="EC" id="3.1.26.3" evidence="9"/>
<comment type="similarity">
    <text evidence="2">Belongs to the ribonuclease III family.</text>
</comment>
<keyword evidence="14" id="KW-1185">Reference proteome</keyword>
<dbReference type="PROSITE" id="PS50137">
    <property type="entry name" value="DS_RBD"/>
    <property type="match status" value="1"/>
</dbReference>
<evidence type="ECO:0000256" key="2">
    <source>
        <dbReference type="ARBA" id="ARBA00010183"/>
    </source>
</evidence>
<evidence type="ECO:0000256" key="6">
    <source>
        <dbReference type="ARBA" id="ARBA00022759"/>
    </source>
</evidence>
<evidence type="ECO:0000256" key="9">
    <source>
        <dbReference type="HAMAP-Rule" id="MF_00104"/>
    </source>
</evidence>
<evidence type="ECO:0000259" key="11">
    <source>
        <dbReference type="PROSITE" id="PS50137"/>
    </source>
</evidence>
<sequence length="377" mass="41998">MKGGALFEYRAKNLPRAPEHLIRILGLPFKPTMRIEEALTHRSASHERGRKTPIPNYERLEFLGDRVIGLIVSEYLLNTWPSASEGDIGQIFSGIVSTQTLASIARRMDLGSYMILGKGSHSSGDRENSSLLADTFESLAAAIYLEYGLETCRQVLIPWFTQPLIEIVQKIENLREIRDSSSGPGSSVIAAQPAPPRAGSLNYKLLLQKWCQSKAEELPVYQVLEEIGPAHQRRFRLGVFLKGKQLGEAEGTTKRGASVHAAKNAWERIQSGFNILGDEVQDSVETHSGSEENPLENQKNETQPLDDKPRGENEQKNDQISFPENSEEGLEKKFDEEESSHPDNVKHSETQDETFGLDESVLYSGIARETHKEESGG</sequence>
<dbReference type="PANTHER" id="PTHR11207">
    <property type="entry name" value="RIBONUCLEASE III"/>
    <property type="match status" value="1"/>
</dbReference>
<dbReference type="CDD" id="cd00593">
    <property type="entry name" value="RIBOc"/>
    <property type="match status" value="1"/>
</dbReference>
<proteinExistence type="inferred from homology"/>
<dbReference type="Pfam" id="PF14622">
    <property type="entry name" value="Ribonucleas_3_3"/>
    <property type="match status" value="1"/>
</dbReference>
<keyword evidence="8 9" id="KW-0694">RNA-binding</keyword>
<dbReference type="PROSITE" id="PS00517">
    <property type="entry name" value="RNASE_3_1"/>
    <property type="match status" value="1"/>
</dbReference>
<reference evidence="13 14" key="2">
    <citation type="journal article" date="2015" name="Biomed. Res. Int.">
        <title>Effects of Arsenite Resistance on the Growth and Functional Gene Expression of Leptospirillum ferriphilum and Acidithiobacillus thiooxidans in Pure Culture and Coculture.</title>
        <authorList>
            <person name="Jiang H."/>
            <person name="Liang Y."/>
            <person name="Yin H."/>
            <person name="Xiao Y."/>
            <person name="Guo X."/>
            <person name="Xu Y."/>
            <person name="Hu Q."/>
            <person name="Liu H."/>
            <person name="Liu X."/>
        </authorList>
    </citation>
    <scope>NUCLEOTIDE SEQUENCE [LARGE SCALE GENOMIC DNA]</scope>
    <source>
        <strain evidence="13 14">YSK</strain>
    </source>
</reference>
<keyword evidence="4 9" id="KW-0507">mRNA processing</keyword>
<dbReference type="HAMAP" id="MF_00104">
    <property type="entry name" value="RNase_III"/>
    <property type="match status" value="1"/>
</dbReference>
<dbReference type="Pfam" id="PF00035">
    <property type="entry name" value="dsrm"/>
    <property type="match status" value="1"/>
</dbReference>
<dbReference type="RefSeq" id="WP_038506406.1">
    <property type="nucleotide sequence ID" value="NZ_CP007243.1"/>
</dbReference>
<dbReference type="InterPro" id="IPR014720">
    <property type="entry name" value="dsRBD_dom"/>
</dbReference>
<reference evidence="14" key="1">
    <citation type="submission" date="2014-02" db="EMBL/GenBank/DDBJ databases">
        <title>Complete genome sequence and comparative genomic analysis of the nitrogen-fixing bacterium Leptospirillum ferriphilum YSK.</title>
        <authorList>
            <person name="Guo X."/>
            <person name="Yin H."/>
            <person name="Liang Y."/>
            <person name="Hu Q."/>
            <person name="Ma L."/>
            <person name="Xiao Y."/>
            <person name="Zhang X."/>
            <person name="Qiu G."/>
            <person name="Liu X."/>
        </authorList>
    </citation>
    <scope>NUCLEOTIDE SEQUENCE [LARGE SCALE GENOMIC DNA]</scope>
    <source>
        <strain evidence="14">YSK</strain>
    </source>
</reference>
<feature type="compositionally biased region" description="Basic and acidic residues" evidence="10">
    <location>
        <begin position="329"/>
        <end position="350"/>
    </location>
</feature>
<dbReference type="OrthoDB" id="9805026at2"/>
<feature type="compositionally biased region" description="Basic and acidic residues" evidence="10">
    <location>
        <begin position="305"/>
        <end position="317"/>
    </location>
</feature>
<dbReference type="GO" id="GO:0005737">
    <property type="term" value="C:cytoplasm"/>
    <property type="evidence" value="ECO:0007669"/>
    <property type="project" value="UniProtKB-SubCell"/>
</dbReference>
<feature type="active site" evidence="9">
    <location>
        <position position="137"/>
    </location>
</feature>
<feature type="region of interest" description="Disordered" evidence="10">
    <location>
        <begin position="283"/>
        <end position="377"/>
    </location>
</feature>
<evidence type="ECO:0000313" key="13">
    <source>
        <dbReference type="EMBL" id="AIA31304.1"/>
    </source>
</evidence>
<dbReference type="PROSITE" id="PS50142">
    <property type="entry name" value="RNASE_3_2"/>
    <property type="match status" value="1"/>
</dbReference>
<dbReference type="GO" id="GO:0006397">
    <property type="term" value="P:mRNA processing"/>
    <property type="evidence" value="ECO:0007669"/>
    <property type="project" value="UniProtKB-UniRule"/>
</dbReference>
<feature type="binding site" evidence="9">
    <location>
        <position position="61"/>
    </location>
    <ligand>
        <name>Mg(2+)</name>
        <dbReference type="ChEBI" id="CHEBI:18420"/>
    </ligand>
</feature>
<dbReference type="AlphaFoldDB" id="A0A059XRW0"/>
<name>A0A059XRW0_9BACT</name>
<evidence type="ECO:0000256" key="10">
    <source>
        <dbReference type="SAM" id="MobiDB-lite"/>
    </source>
</evidence>
<dbReference type="Proteomes" id="UP000027059">
    <property type="component" value="Chromosome"/>
</dbReference>
<comment type="subunit">
    <text evidence="9">Homodimer.</text>
</comment>
<dbReference type="GO" id="GO:0019843">
    <property type="term" value="F:rRNA binding"/>
    <property type="evidence" value="ECO:0007669"/>
    <property type="project" value="UniProtKB-KW"/>
</dbReference>
<keyword evidence="3 9" id="KW-0698">rRNA processing</keyword>
<dbReference type="GO" id="GO:0003725">
    <property type="term" value="F:double-stranded RNA binding"/>
    <property type="evidence" value="ECO:0007669"/>
    <property type="project" value="TreeGrafter"/>
</dbReference>
<dbReference type="GO" id="GO:0004525">
    <property type="term" value="F:ribonuclease III activity"/>
    <property type="evidence" value="ECO:0007669"/>
    <property type="project" value="UniProtKB-UniRule"/>
</dbReference>
<evidence type="ECO:0000259" key="12">
    <source>
        <dbReference type="PROSITE" id="PS50142"/>
    </source>
</evidence>
<keyword evidence="9" id="KW-0963">Cytoplasm</keyword>
<dbReference type="GO" id="GO:0046872">
    <property type="term" value="F:metal ion binding"/>
    <property type="evidence" value="ECO:0007669"/>
    <property type="project" value="UniProtKB-KW"/>
</dbReference>